<proteinExistence type="predicted"/>
<dbReference type="OrthoDB" id="8686772at2"/>
<evidence type="ECO:0000313" key="3">
    <source>
        <dbReference type="Proteomes" id="UP000295701"/>
    </source>
</evidence>
<evidence type="ECO:0000313" key="2">
    <source>
        <dbReference type="EMBL" id="TDL74237.1"/>
    </source>
</evidence>
<evidence type="ECO:0000256" key="1">
    <source>
        <dbReference type="SAM" id="MobiDB-lite"/>
    </source>
</evidence>
<name>A0A4R5ZWF3_9RHOB</name>
<keyword evidence="3" id="KW-1185">Reference proteome</keyword>
<dbReference type="EMBL" id="SNAA01000027">
    <property type="protein sequence ID" value="TDL74237.1"/>
    <property type="molecule type" value="Genomic_DNA"/>
</dbReference>
<feature type="region of interest" description="Disordered" evidence="1">
    <location>
        <begin position="191"/>
        <end position="218"/>
    </location>
</feature>
<organism evidence="2 3">
    <name type="scientific">Palleronia sediminis</name>
    <dbReference type="NCBI Taxonomy" id="2547833"/>
    <lineage>
        <taxon>Bacteria</taxon>
        <taxon>Pseudomonadati</taxon>
        <taxon>Pseudomonadota</taxon>
        <taxon>Alphaproteobacteria</taxon>
        <taxon>Rhodobacterales</taxon>
        <taxon>Roseobacteraceae</taxon>
        <taxon>Palleronia</taxon>
    </lineage>
</organism>
<protein>
    <recommendedName>
        <fullName evidence="4">DUF4157 domain-containing protein</fullName>
    </recommendedName>
</protein>
<evidence type="ECO:0008006" key="4">
    <source>
        <dbReference type="Google" id="ProtNLM"/>
    </source>
</evidence>
<dbReference type="AlphaFoldDB" id="A0A4R5ZWF3"/>
<reference evidence="2 3" key="1">
    <citation type="submission" date="2019-03" db="EMBL/GenBank/DDBJ databases">
        <title>Primorskyibacter sp. SS33 isolated from sediments.</title>
        <authorList>
            <person name="Xunke S."/>
        </authorList>
    </citation>
    <scope>NUCLEOTIDE SEQUENCE [LARGE SCALE GENOMIC DNA]</scope>
    <source>
        <strain evidence="2 3">SS33</strain>
    </source>
</reference>
<gene>
    <name evidence="2" type="ORF">E2L08_16105</name>
</gene>
<accession>A0A4R5ZWF3</accession>
<comment type="caution">
    <text evidence="2">The sequence shown here is derived from an EMBL/GenBank/DDBJ whole genome shotgun (WGS) entry which is preliminary data.</text>
</comment>
<dbReference type="Proteomes" id="UP000295701">
    <property type="component" value="Unassembled WGS sequence"/>
</dbReference>
<sequence>MLVASCARPLTPEERAFAASVQGPTLDTARVRIHDRNLVSRIVRMRPPRPQTTCRERIYPREIGPQPSSTAAFVLFERMFVAGDLYAENFLPAWPEAMSLPFAMIFAHEMTHVWQWQNRAVTGYHPALAAQEHAPGTDPYLYDLAPGKGFLDYSFEQQGGLVEEFVCCRALDPDAPRTQALHDLLRPQFPGLARRSPVPPDAIKLPQDAPDPRGICSK</sequence>